<organism evidence="2 3">
    <name type="scientific">Pseudomonas aeruginosa</name>
    <dbReference type="NCBI Taxonomy" id="287"/>
    <lineage>
        <taxon>Bacteria</taxon>
        <taxon>Pseudomonadati</taxon>
        <taxon>Pseudomonadota</taxon>
        <taxon>Gammaproteobacteria</taxon>
        <taxon>Pseudomonadales</taxon>
        <taxon>Pseudomonadaceae</taxon>
        <taxon>Pseudomonas</taxon>
    </lineage>
</organism>
<gene>
    <name evidence="2" type="ORF">GUL26_31025</name>
</gene>
<evidence type="ECO:0000313" key="2">
    <source>
        <dbReference type="EMBL" id="MZZ16703.1"/>
    </source>
</evidence>
<sequence length="395" mass="44709">MIFGHEGLPGSGKSLEAMVHVVNSLLSGRTVVTNISGIDHRAISEHLAIPLPTVQQLLICLEAPDELDEDAKVAWVKGQFFANRHHDCLWIWDEINQFWPPDRQPLSADWAKFVTEHRHLGIDILIMGQDLTELHQTWRKRLQRYTRFTKLDMMGKDDQYHWASYSSAGRLRFKQTASGKKPYNKDFFGFYKSHDDGTANVANYQDKRFSVFQAKHKALGWGLSIAIAVSVAYLWNFFQPGDQDLKAAVQDAPKTERAVTPAVSAPVRAQVVVASAPAKAEEPKEPPPIDYLDKLAQQYDLRLSAILDRKSPQPEQAAFEFVMDVLDPGYRVKERFRRIDVVSLGWTVERKDYGVLISKGGKSYVVRPWPLDNFGKAPERQLSQLGQMPVATGKP</sequence>
<proteinExistence type="predicted"/>
<name>A0A6B1YIK7_PSEAI</name>
<protein>
    <recommendedName>
        <fullName evidence="1">Zona occludens toxin N-terminal domain-containing protein</fullName>
    </recommendedName>
</protein>
<dbReference type="Proteomes" id="UP000644192">
    <property type="component" value="Unassembled WGS sequence"/>
</dbReference>
<dbReference type="Gene3D" id="3.40.50.300">
    <property type="entry name" value="P-loop containing nucleotide triphosphate hydrolases"/>
    <property type="match status" value="1"/>
</dbReference>
<reference evidence="2" key="1">
    <citation type="submission" date="2020-01" db="EMBL/GenBank/DDBJ databases">
        <title>Bacteria Cultured from War Wounds Associated with the Conflict in Eastern Ukraine.</title>
        <authorList>
            <person name="Snesrud E."/>
            <person name="Galac M.R."/>
            <person name="Mc Gann P."/>
            <person name="Valentine K."/>
            <person name="Viacheslav K."/>
        </authorList>
    </citation>
    <scope>NUCLEOTIDE SEQUENCE</scope>
    <source>
        <strain evidence="2">VNMU148</strain>
    </source>
</reference>
<dbReference type="InterPro" id="IPR027417">
    <property type="entry name" value="P-loop_NTPase"/>
</dbReference>
<evidence type="ECO:0000259" key="1">
    <source>
        <dbReference type="Pfam" id="PF05707"/>
    </source>
</evidence>
<dbReference type="Pfam" id="PF05707">
    <property type="entry name" value="Zot"/>
    <property type="match status" value="1"/>
</dbReference>
<dbReference type="InterPro" id="IPR008900">
    <property type="entry name" value="Zot_N"/>
</dbReference>
<feature type="domain" description="Zona occludens toxin N-terminal" evidence="1">
    <location>
        <begin position="1"/>
        <end position="196"/>
    </location>
</feature>
<accession>A0A6B1YIK7</accession>
<comment type="caution">
    <text evidence="2">The sequence shown here is derived from an EMBL/GenBank/DDBJ whole genome shotgun (WGS) entry which is preliminary data.</text>
</comment>
<dbReference type="EMBL" id="WXZT01000031">
    <property type="protein sequence ID" value="MZZ16703.1"/>
    <property type="molecule type" value="Genomic_DNA"/>
</dbReference>
<dbReference type="AlphaFoldDB" id="A0A6B1YIK7"/>
<evidence type="ECO:0000313" key="3">
    <source>
        <dbReference type="Proteomes" id="UP000644192"/>
    </source>
</evidence>
<dbReference type="RefSeq" id="WP_023107919.1">
    <property type="nucleotide sequence ID" value="NZ_CP056094.1"/>
</dbReference>